<proteinExistence type="predicted"/>
<gene>
    <name evidence="2" type="ORF">TH66_00190</name>
    <name evidence="1" type="ORF">TR74_24205</name>
</gene>
<reference evidence="2 4" key="1">
    <citation type="submission" date="2015-02" db="EMBL/GenBank/DDBJ databases">
        <title>Physiological reanalysis, assessment of diazotrophy, and genome sequences of multiple isolates of Streptomyces thermoautotrophicus.</title>
        <authorList>
            <person name="MacKellar D.C."/>
            <person name="Lieber L."/>
            <person name="Norman J."/>
            <person name="Bolger A."/>
            <person name="Tobin C."/>
            <person name="Murray J.W."/>
            <person name="Prell J."/>
        </authorList>
    </citation>
    <scope>NUCLEOTIDE SEQUENCE [LARGE SCALE GENOMIC DNA]</scope>
    <source>
        <strain evidence="2 4">UBT1</strain>
    </source>
</reference>
<evidence type="ECO:0000313" key="3">
    <source>
        <dbReference type="Proteomes" id="UP000070598"/>
    </source>
</evidence>
<accession>A0A132N8V2</accession>
<dbReference type="PATRIC" id="fig|1469144.8.peg.1651"/>
<organism evidence="2 4">
    <name type="scientific">Carbonactinospora thermoautotrophica</name>
    <dbReference type="NCBI Taxonomy" id="1469144"/>
    <lineage>
        <taxon>Bacteria</taxon>
        <taxon>Bacillati</taxon>
        <taxon>Actinomycetota</taxon>
        <taxon>Actinomycetes</taxon>
        <taxon>Kitasatosporales</taxon>
        <taxon>Carbonactinosporaceae</taxon>
        <taxon>Carbonactinospora</taxon>
    </lineage>
</organism>
<protein>
    <submittedName>
        <fullName evidence="2">Uncharacterized protein</fullName>
    </submittedName>
</protein>
<dbReference type="AlphaFoldDB" id="A0A132N8V2"/>
<name>A0A132N8V2_9ACTN</name>
<dbReference type="Proteomes" id="UP000070659">
    <property type="component" value="Unassembled WGS sequence"/>
</dbReference>
<dbReference type="Proteomes" id="UP000070598">
    <property type="component" value="Unassembled WGS sequence"/>
</dbReference>
<evidence type="ECO:0000313" key="1">
    <source>
        <dbReference type="EMBL" id="KWX04628.1"/>
    </source>
</evidence>
<evidence type="ECO:0000313" key="2">
    <source>
        <dbReference type="EMBL" id="KWX05972.1"/>
    </source>
</evidence>
<dbReference type="RefSeq" id="WP_067067468.1">
    <property type="nucleotide sequence ID" value="NZ_JYIJ01000008.1"/>
</dbReference>
<dbReference type="EMBL" id="JYIJ01000008">
    <property type="protein sequence ID" value="KWX05972.1"/>
    <property type="molecule type" value="Genomic_DNA"/>
</dbReference>
<sequence>MERLVAGAEGLGQLMLELSPGYRSDEQAVDDLAVFCEKIGCVLDDALVYRRFAFTGDRRALWGIV</sequence>
<evidence type="ECO:0000313" key="4">
    <source>
        <dbReference type="Proteomes" id="UP000070659"/>
    </source>
</evidence>
<comment type="caution">
    <text evidence="2">The sequence shown here is derived from an EMBL/GenBank/DDBJ whole genome shotgun (WGS) entry which is preliminary data.</text>
</comment>
<reference evidence="3" key="2">
    <citation type="submission" date="2015-02" db="EMBL/GenBank/DDBJ databases">
        <title>Physiological reanalysis, assessment of diazotrophy, and genome sequences of multiple isolates of Streptomyces thermoautotrophicus.</title>
        <authorList>
            <person name="MacKellar D.C."/>
            <person name="Lieber L."/>
            <person name="Norman J."/>
            <person name="Bolger A."/>
            <person name="Tobin C."/>
            <person name="Murray J.W."/>
            <person name="Friesen M."/>
            <person name="Prell J."/>
        </authorList>
    </citation>
    <scope>NUCLEOTIDE SEQUENCE [LARGE SCALE GENOMIC DNA]</scope>
    <source>
        <strain evidence="3">UBT1</strain>
    </source>
</reference>
<dbReference type="EMBL" id="JYIK01001122">
    <property type="protein sequence ID" value="KWX04628.1"/>
    <property type="molecule type" value="Genomic_DNA"/>
</dbReference>